<evidence type="ECO:0000313" key="4">
    <source>
        <dbReference type="Proteomes" id="UP000258253"/>
    </source>
</evidence>
<dbReference type="Proteomes" id="UP000258253">
    <property type="component" value="Unassembled WGS sequence"/>
</dbReference>
<protein>
    <submittedName>
        <fullName evidence="3">Hcp family type VI secretion system effector</fullName>
    </submittedName>
</protein>
<evidence type="ECO:0000313" key="5">
    <source>
        <dbReference type="Proteomes" id="UP000258673"/>
    </source>
</evidence>
<dbReference type="SUPFAM" id="SSF141452">
    <property type="entry name" value="Hcp1-like"/>
    <property type="match status" value="1"/>
</dbReference>
<dbReference type="InterPro" id="IPR036624">
    <property type="entry name" value="Hcp1-lik_sf"/>
</dbReference>
<organism evidence="3 4">
    <name type="scientific">Klebsiella pneumoniae</name>
    <dbReference type="NCBI Taxonomy" id="573"/>
    <lineage>
        <taxon>Bacteria</taxon>
        <taxon>Pseudomonadati</taxon>
        <taxon>Pseudomonadota</taxon>
        <taxon>Gammaproteobacteria</taxon>
        <taxon>Enterobacterales</taxon>
        <taxon>Enterobacteriaceae</taxon>
        <taxon>Klebsiella/Raoultella group</taxon>
        <taxon>Klebsiella</taxon>
        <taxon>Klebsiella pneumoniae complex</taxon>
    </lineage>
</organism>
<evidence type="ECO:0000313" key="3">
    <source>
        <dbReference type="EMBL" id="SYR42875.1"/>
    </source>
</evidence>
<dbReference type="EMBL" id="UKGE01000015">
    <property type="protein sequence ID" value="SXN32601.1"/>
    <property type="molecule type" value="Genomic_DNA"/>
</dbReference>
<dbReference type="Pfam" id="PF05638">
    <property type="entry name" value="T6SS_HCP"/>
    <property type="match status" value="1"/>
</dbReference>
<dbReference type="Proteomes" id="UP000258673">
    <property type="component" value="Unassembled WGS sequence"/>
</dbReference>
<dbReference type="PANTHER" id="PTHR34319">
    <property type="entry name" value="MAJOR EXPORTED PROTEIN"/>
    <property type="match status" value="1"/>
</dbReference>
<dbReference type="Gene3D" id="2.30.110.20">
    <property type="entry name" value="Hcp1-like"/>
    <property type="match status" value="1"/>
</dbReference>
<dbReference type="EMBL" id="UKUT01000004">
    <property type="protein sequence ID" value="SYH31501.1"/>
    <property type="molecule type" value="Genomic_DNA"/>
</dbReference>
<dbReference type="InterPro" id="IPR052947">
    <property type="entry name" value="T6SS_Hcp1_domain"/>
</dbReference>
<reference evidence="4 5" key="1">
    <citation type="submission" date="2018-08" db="EMBL/GenBank/DDBJ databases">
        <authorList>
            <consortium name="Pathogen Informatics"/>
        </authorList>
    </citation>
    <scope>NUCLEOTIDE SEQUENCE [LARGE SCALE GENOMIC DNA]</scope>
    <source>
        <strain evidence="1 6">EuSCAPE_AT029</strain>
        <strain evidence="3 4">EuSCAPE_HU047</strain>
        <strain evidence="2 5">EuSCAPE_IT093</strain>
    </source>
</reference>
<dbReference type="InterPro" id="IPR008514">
    <property type="entry name" value="T6SS_Hcp"/>
</dbReference>
<proteinExistence type="predicted"/>
<dbReference type="PANTHER" id="PTHR34319:SF6">
    <property type="entry name" value="MAJOR EXPORTED PROTEIN"/>
    <property type="match status" value="1"/>
</dbReference>
<accession>A0A0E1GQR8</accession>
<dbReference type="NCBIfam" id="TIGR03344">
    <property type="entry name" value="VI_effect_Hcp1"/>
    <property type="match status" value="1"/>
</dbReference>
<evidence type="ECO:0000313" key="2">
    <source>
        <dbReference type="EMBL" id="SYH31501.1"/>
    </source>
</evidence>
<gene>
    <name evidence="3" type="primary">hcpA_3</name>
    <name evidence="1" type="synonym">hcpA_1</name>
    <name evidence="2" type="synonym">hcpA_2</name>
    <name evidence="1" type="ORF">SAMEA3499901_03640</name>
    <name evidence="2" type="ORF">SAMEA3515122_02399</name>
    <name evidence="3" type="ORF">SAMEA3538828_03391</name>
</gene>
<evidence type="ECO:0000313" key="6">
    <source>
        <dbReference type="Proteomes" id="UP000259975"/>
    </source>
</evidence>
<evidence type="ECO:0000313" key="1">
    <source>
        <dbReference type="EMBL" id="SXN32601.1"/>
    </source>
</evidence>
<dbReference type="KEGG" id="kpx:PMK1_00572"/>
<dbReference type="EMBL" id="ULCI01000014">
    <property type="protein sequence ID" value="SYR42875.1"/>
    <property type="molecule type" value="Genomic_DNA"/>
</dbReference>
<dbReference type="AlphaFoldDB" id="A0A0E1GQR8"/>
<comment type="caution">
    <text evidence="3">The sequence shown here is derived from an EMBL/GenBank/DDBJ whole genome shotgun (WGS) entry which is preliminary data.</text>
</comment>
<dbReference type="Proteomes" id="UP000259975">
    <property type="component" value="Unassembled WGS sequence"/>
</dbReference>
<sequence length="168" mass="19021">MIIEGRRSMAIPGNMWIYDDGGALIKGGCDVADREFSIEFKGFHHNLSIPTDNATGKPTGTRQHSPMIIVKEFDYSSPYLYKAVATGQNLKSAEIKWYKISDAGQEVEYFNMLLEGVRIVSISPTMASPEDKNNNHLESVELRYEKITWKHCDGNIIFTDAWNERQTA</sequence>
<name>A0A0E1GQR8_KLEPN</name>